<keyword evidence="3" id="KW-1185">Reference proteome</keyword>
<dbReference type="PANTHER" id="PTHR47820:SF3">
    <property type="entry name" value="OS07G0499800 PROTEIN"/>
    <property type="match status" value="1"/>
</dbReference>
<feature type="compositionally biased region" description="Polar residues" evidence="1">
    <location>
        <begin position="177"/>
        <end position="188"/>
    </location>
</feature>
<dbReference type="EMBL" id="KZ305047">
    <property type="protein sequence ID" value="PIA37618.1"/>
    <property type="molecule type" value="Genomic_DNA"/>
</dbReference>
<dbReference type="OrthoDB" id="6078042at2759"/>
<feature type="region of interest" description="Disordered" evidence="1">
    <location>
        <begin position="553"/>
        <end position="590"/>
    </location>
</feature>
<organism evidence="2 3">
    <name type="scientific">Aquilegia coerulea</name>
    <name type="common">Rocky mountain columbine</name>
    <dbReference type="NCBI Taxonomy" id="218851"/>
    <lineage>
        <taxon>Eukaryota</taxon>
        <taxon>Viridiplantae</taxon>
        <taxon>Streptophyta</taxon>
        <taxon>Embryophyta</taxon>
        <taxon>Tracheophyta</taxon>
        <taxon>Spermatophyta</taxon>
        <taxon>Magnoliopsida</taxon>
        <taxon>Ranunculales</taxon>
        <taxon>Ranunculaceae</taxon>
        <taxon>Thalictroideae</taxon>
        <taxon>Aquilegia</taxon>
    </lineage>
</organism>
<dbReference type="Proteomes" id="UP000230069">
    <property type="component" value="Unassembled WGS sequence"/>
</dbReference>
<dbReference type="AlphaFoldDB" id="A0A2G5D290"/>
<feature type="region of interest" description="Disordered" evidence="1">
    <location>
        <begin position="177"/>
        <end position="308"/>
    </location>
</feature>
<protein>
    <submittedName>
        <fullName evidence="2">Uncharacterized protein</fullName>
    </submittedName>
</protein>
<feature type="non-terminal residue" evidence="2">
    <location>
        <position position="1"/>
    </location>
</feature>
<feature type="compositionally biased region" description="Polar residues" evidence="1">
    <location>
        <begin position="553"/>
        <end position="564"/>
    </location>
</feature>
<evidence type="ECO:0000313" key="3">
    <source>
        <dbReference type="Proteomes" id="UP000230069"/>
    </source>
</evidence>
<evidence type="ECO:0000256" key="1">
    <source>
        <dbReference type="SAM" id="MobiDB-lite"/>
    </source>
</evidence>
<dbReference type="STRING" id="218851.A0A2G5D290"/>
<feature type="compositionally biased region" description="Polar residues" evidence="1">
    <location>
        <begin position="218"/>
        <end position="230"/>
    </location>
</feature>
<sequence>VLRDHNRRIRGERECSSKARSAFQKNIDELVRDHLNNCWGSNEEKNGKYFGVMSMSGRDENRRGEGEGESEAMRRQTQILDRWAARQAREMITTIERQKFEADLMSTNSPTVSERASTFLRETSPAPSDSSVEVPNLRASSLVQMWKEFEAEAISPRANQSGSLYSNSSVRYSRLNSIRSTTESTSVGGSPIHSETEDRYDVVASPEDSCVERESEQKVLSYQRLPSLQMQNSSVQRQNSSVQRQSSDASEGVRVADIVKRLTSGSQTTQSSPLSSFNENENDQEQPIVSEPSSPIDHSVSEQGELRDLKFNRKPLRVRGRHATKDLLLQLEQERHRELNKLAEGRVVSLFPHRGRIQAMLRVKFLQREAGDQGQPRPASRASELDQLHGRSTIVLLRERFSSRAQQDGKMPSLSEDNFQIHAQLSNSVQDAGDVPVLIEDKLKTHAQLINVTQYSGNTPVLNEHRLQTHTELLTVTQVSCNAPVLNEDSLLTHARNVTSESRTASVLTEDKLQTRTQLFNVTQDSGDSGSSDHRAFPEVHDDEAASFEHSAQTGTLDHSMPSTSEHKEGSGVDNVDSDGPMDNETTSYGWEGDLTTEEAELNKLQQMATNRWEMLIEEPDSSTLCSLLNNVSCPPRGWECGRQTWYDDTLENDSDNEEIHALQERRTVSNLLASTFRERMERLIFSHLQRHQLILPSAEEEETIRHHYRELIDESDHVGSPSMQLPLPSRLTPRSQYQDHEFSDDSDQAAYTSPEPPQPSSSDYQDSQHRSPFTNHRSLEMELIYDLKGHLEKLQYEMSELRESIKGMGMQVKLQNSVKQEDAAAVCHSSKLKKSFPKL</sequence>
<name>A0A2G5D290_AQUCA</name>
<reference evidence="2 3" key="1">
    <citation type="submission" date="2017-09" db="EMBL/GenBank/DDBJ databases">
        <title>WGS assembly of Aquilegia coerulea Goldsmith.</title>
        <authorList>
            <person name="Hodges S."/>
            <person name="Kramer E."/>
            <person name="Nordborg M."/>
            <person name="Tomkins J."/>
            <person name="Borevitz J."/>
            <person name="Derieg N."/>
            <person name="Yan J."/>
            <person name="Mihaltcheva S."/>
            <person name="Hayes R.D."/>
            <person name="Rokhsar D."/>
        </authorList>
    </citation>
    <scope>NUCLEOTIDE SEQUENCE [LARGE SCALE GENOMIC DNA]</scope>
    <source>
        <strain evidence="3">cv. Goldsmith</strain>
    </source>
</reference>
<evidence type="ECO:0000313" key="2">
    <source>
        <dbReference type="EMBL" id="PIA37618.1"/>
    </source>
</evidence>
<accession>A0A2G5D290</accession>
<proteinExistence type="predicted"/>
<feature type="region of interest" description="Disordered" evidence="1">
    <location>
        <begin position="714"/>
        <end position="773"/>
    </location>
</feature>
<dbReference type="InParanoid" id="A0A2G5D290"/>
<gene>
    <name evidence="2" type="ORF">AQUCO_03000284v1</name>
</gene>
<feature type="compositionally biased region" description="Low complexity" evidence="1">
    <location>
        <begin position="231"/>
        <end position="247"/>
    </location>
</feature>
<feature type="compositionally biased region" description="Polar residues" evidence="1">
    <location>
        <begin position="263"/>
        <end position="293"/>
    </location>
</feature>
<dbReference type="PANTHER" id="PTHR47820">
    <property type="entry name" value="BNAC05G24000D PROTEIN"/>
    <property type="match status" value="1"/>
</dbReference>